<dbReference type="Proteomes" id="UP001152523">
    <property type="component" value="Unassembled WGS sequence"/>
</dbReference>
<feature type="transmembrane region" description="Helical" evidence="15">
    <location>
        <begin position="136"/>
        <end position="154"/>
    </location>
</feature>
<keyword evidence="7" id="KW-0256">Endoplasmic reticulum</keyword>
<evidence type="ECO:0000256" key="3">
    <source>
        <dbReference type="ARBA" id="ARBA00009324"/>
    </source>
</evidence>
<dbReference type="GO" id="GO:0005789">
    <property type="term" value="C:endoplasmic reticulum membrane"/>
    <property type="evidence" value="ECO:0007669"/>
    <property type="project" value="UniProtKB-SubCell"/>
</dbReference>
<evidence type="ECO:0000256" key="6">
    <source>
        <dbReference type="ARBA" id="ARBA00022723"/>
    </source>
</evidence>
<evidence type="ECO:0000256" key="14">
    <source>
        <dbReference type="ARBA" id="ARBA00023160"/>
    </source>
</evidence>
<gene>
    <name evidence="17" type="ORF">CEPIT_LOCUS23976</name>
</gene>
<keyword evidence="11" id="KW-0560">Oxidoreductase</keyword>
<evidence type="ECO:0000256" key="5">
    <source>
        <dbReference type="ARBA" id="ARBA00022692"/>
    </source>
</evidence>
<evidence type="ECO:0000256" key="12">
    <source>
        <dbReference type="ARBA" id="ARBA00023098"/>
    </source>
</evidence>
<dbReference type="AlphaFoldDB" id="A0AAV0ECN4"/>
<keyword evidence="13 15" id="KW-0472">Membrane</keyword>
<dbReference type="GO" id="GO:0006633">
    <property type="term" value="P:fatty acid biosynthetic process"/>
    <property type="evidence" value="ECO:0007669"/>
    <property type="project" value="UniProtKB-KW"/>
</dbReference>
<evidence type="ECO:0000256" key="4">
    <source>
        <dbReference type="ARBA" id="ARBA00022516"/>
    </source>
</evidence>
<evidence type="ECO:0000256" key="10">
    <source>
        <dbReference type="ARBA" id="ARBA00022989"/>
    </source>
</evidence>
<keyword evidence="5 15" id="KW-0812">Transmembrane</keyword>
<evidence type="ECO:0000256" key="7">
    <source>
        <dbReference type="ARBA" id="ARBA00022824"/>
    </source>
</evidence>
<dbReference type="EMBL" id="CAMAPF010000921">
    <property type="protein sequence ID" value="CAH9121793.1"/>
    <property type="molecule type" value="Genomic_DNA"/>
</dbReference>
<evidence type="ECO:0000313" key="18">
    <source>
        <dbReference type="Proteomes" id="UP001152523"/>
    </source>
</evidence>
<keyword evidence="6" id="KW-0479">Metal-binding</keyword>
<keyword evidence="12" id="KW-0443">Lipid metabolism</keyword>
<keyword evidence="9" id="KW-0862">Zinc</keyword>
<evidence type="ECO:0000259" key="16">
    <source>
        <dbReference type="Pfam" id="PF04116"/>
    </source>
</evidence>
<dbReference type="GO" id="GO:0080132">
    <property type="term" value="F:fatty acid 2-hydroxylase activity"/>
    <property type="evidence" value="ECO:0007669"/>
    <property type="project" value="InterPro"/>
</dbReference>
<dbReference type="GO" id="GO:0005506">
    <property type="term" value="F:iron ion binding"/>
    <property type="evidence" value="ECO:0007669"/>
    <property type="project" value="InterPro"/>
</dbReference>
<reference evidence="17" key="1">
    <citation type="submission" date="2022-07" db="EMBL/GenBank/DDBJ databases">
        <authorList>
            <person name="Macas J."/>
            <person name="Novak P."/>
            <person name="Neumann P."/>
        </authorList>
    </citation>
    <scope>NUCLEOTIDE SEQUENCE</scope>
</reference>
<evidence type="ECO:0000256" key="15">
    <source>
        <dbReference type="SAM" id="Phobius"/>
    </source>
</evidence>
<feature type="transmembrane region" description="Helical" evidence="15">
    <location>
        <begin position="49"/>
        <end position="70"/>
    </location>
</feature>
<comment type="cofactor">
    <cofactor evidence="1">
        <name>Zn(2+)</name>
        <dbReference type="ChEBI" id="CHEBI:29105"/>
    </cofactor>
</comment>
<feature type="domain" description="Fatty acid hydroxylase" evidence="16">
    <location>
        <begin position="88"/>
        <end position="226"/>
    </location>
</feature>
<evidence type="ECO:0000256" key="1">
    <source>
        <dbReference type="ARBA" id="ARBA00001947"/>
    </source>
</evidence>
<accession>A0AAV0ECN4</accession>
<evidence type="ECO:0000256" key="11">
    <source>
        <dbReference type="ARBA" id="ARBA00023002"/>
    </source>
</evidence>
<evidence type="ECO:0000313" key="17">
    <source>
        <dbReference type="EMBL" id="CAH9121793.1"/>
    </source>
</evidence>
<proteinExistence type="inferred from homology"/>
<organism evidence="17 18">
    <name type="scientific">Cuscuta epithymum</name>
    <dbReference type="NCBI Taxonomy" id="186058"/>
    <lineage>
        <taxon>Eukaryota</taxon>
        <taxon>Viridiplantae</taxon>
        <taxon>Streptophyta</taxon>
        <taxon>Embryophyta</taxon>
        <taxon>Tracheophyta</taxon>
        <taxon>Spermatophyta</taxon>
        <taxon>Magnoliopsida</taxon>
        <taxon>eudicotyledons</taxon>
        <taxon>Gunneridae</taxon>
        <taxon>Pentapetalae</taxon>
        <taxon>asterids</taxon>
        <taxon>lamiids</taxon>
        <taxon>Solanales</taxon>
        <taxon>Convolvulaceae</taxon>
        <taxon>Cuscuteae</taxon>
        <taxon>Cuscuta</taxon>
        <taxon>Cuscuta subgen. Cuscuta</taxon>
    </lineage>
</organism>
<comment type="subcellular location">
    <subcellularLocation>
        <location evidence="2">Endoplasmic reticulum membrane</location>
        <topology evidence="2">Multi-pass membrane protein</topology>
    </subcellularLocation>
</comment>
<dbReference type="InterPro" id="IPR006694">
    <property type="entry name" value="Fatty_acid_hydroxylase"/>
</dbReference>
<evidence type="ECO:0000256" key="2">
    <source>
        <dbReference type="ARBA" id="ARBA00004477"/>
    </source>
</evidence>
<keyword evidence="8" id="KW-0276">Fatty acid metabolism</keyword>
<keyword evidence="10 15" id="KW-1133">Transmembrane helix</keyword>
<dbReference type="Pfam" id="PF04116">
    <property type="entry name" value="FA_hydroxylase"/>
    <property type="match status" value="1"/>
</dbReference>
<dbReference type="PANTHER" id="PTHR12863">
    <property type="entry name" value="FATTY ACID HYDROXYLASE"/>
    <property type="match status" value="1"/>
</dbReference>
<evidence type="ECO:0000256" key="8">
    <source>
        <dbReference type="ARBA" id="ARBA00022832"/>
    </source>
</evidence>
<protein>
    <recommendedName>
        <fullName evidence="16">Fatty acid hydroxylase domain-containing protein</fullName>
    </recommendedName>
</protein>
<sequence length="236" mass="27050">MAKQGYTVDLSKPLVFQVGHLGDAYDEWVHQPIVGKEGPRFFKNDLLELLTRTPWWAIPTIWLPVVWWLASTSVNRGLSAPQLVATLLVGLAIWTLLEYSLHRFLFHKKPRGYWGNTLHYLFHGCHHKHPMDRMRLVFPPAASMFIIVLVGNVIKLLTPLVYAPAIHGGVLLGYVIYDCTHYYLHHGKPLTGVSHSLKRYHMDHHFKIQDKGFGITSAFWDIVFGTLPPKPTKKSR</sequence>
<comment type="similarity">
    <text evidence="3">Belongs to the sterol desaturase family.</text>
</comment>
<dbReference type="PANTHER" id="PTHR12863:SF11">
    <property type="entry name" value="DIHYDROCERAMIDE FATTY ACYL 2-HYDROXYLASE FAH2-LIKE"/>
    <property type="match status" value="1"/>
</dbReference>
<dbReference type="InterPro" id="IPR014430">
    <property type="entry name" value="Scs7"/>
</dbReference>
<comment type="caution">
    <text evidence="17">The sequence shown here is derived from an EMBL/GenBank/DDBJ whole genome shotgun (WGS) entry which is preliminary data.</text>
</comment>
<name>A0AAV0ECN4_9ASTE</name>
<feature type="transmembrane region" description="Helical" evidence="15">
    <location>
        <begin position="82"/>
        <end position="101"/>
    </location>
</feature>
<feature type="transmembrane region" description="Helical" evidence="15">
    <location>
        <begin position="160"/>
        <end position="177"/>
    </location>
</feature>
<evidence type="ECO:0000256" key="9">
    <source>
        <dbReference type="ARBA" id="ARBA00022833"/>
    </source>
</evidence>
<keyword evidence="14" id="KW-0275">Fatty acid biosynthesis</keyword>
<keyword evidence="4" id="KW-0444">Lipid biosynthesis</keyword>
<evidence type="ECO:0000256" key="13">
    <source>
        <dbReference type="ARBA" id="ARBA00023136"/>
    </source>
</evidence>
<keyword evidence="18" id="KW-1185">Reference proteome</keyword>